<dbReference type="SUPFAM" id="SSF51717">
    <property type="entry name" value="Dihydropteroate synthetase-like"/>
    <property type="match status" value="1"/>
</dbReference>
<dbReference type="GO" id="GO:0004150">
    <property type="term" value="F:dihydroneopterin aldolase activity"/>
    <property type="evidence" value="ECO:0007669"/>
    <property type="project" value="UniProtKB-UniRule"/>
</dbReference>
<dbReference type="CDD" id="cd00739">
    <property type="entry name" value="DHPS"/>
    <property type="match status" value="1"/>
</dbReference>
<dbReference type="InterPro" id="IPR000489">
    <property type="entry name" value="Pterin-binding_dom"/>
</dbReference>
<evidence type="ECO:0000256" key="4">
    <source>
        <dbReference type="ARBA" id="ARBA00009503"/>
    </source>
</evidence>
<dbReference type="GO" id="GO:0046656">
    <property type="term" value="P:folic acid biosynthetic process"/>
    <property type="evidence" value="ECO:0007669"/>
    <property type="project" value="UniProtKB-UniRule"/>
</dbReference>
<dbReference type="Pfam" id="PF00809">
    <property type="entry name" value="Pterin_bind"/>
    <property type="match status" value="1"/>
</dbReference>
<dbReference type="PANTHER" id="PTHR20941">
    <property type="entry name" value="FOLATE SYNTHESIS PROTEINS"/>
    <property type="match status" value="1"/>
</dbReference>
<dbReference type="PROSITE" id="PS00793">
    <property type="entry name" value="DHPS_2"/>
    <property type="match status" value="1"/>
</dbReference>
<dbReference type="AlphaFoldDB" id="A0AA87USN7"/>
<comment type="cofactor">
    <cofactor evidence="2">
        <name>Mg(2+)</name>
        <dbReference type="ChEBI" id="CHEBI:18420"/>
    </cofactor>
</comment>
<dbReference type="PANTHER" id="PTHR20941:SF1">
    <property type="entry name" value="FOLIC ACID SYNTHESIS PROTEIN FOL1"/>
    <property type="match status" value="1"/>
</dbReference>
<dbReference type="EMBL" id="BJUU01000020">
    <property type="protein sequence ID" value="GEK81136.1"/>
    <property type="molecule type" value="Genomic_DNA"/>
</dbReference>
<evidence type="ECO:0000313" key="11">
    <source>
        <dbReference type="EMBL" id="GEK81136.1"/>
    </source>
</evidence>
<keyword evidence="12" id="KW-1185">Reference proteome</keyword>
<dbReference type="GO" id="GO:0046654">
    <property type="term" value="P:tetrahydrofolate biosynthetic process"/>
    <property type="evidence" value="ECO:0007669"/>
    <property type="project" value="UniProtKB-UniRule"/>
</dbReference>
<gene>
    <name evidence="11" type="ORF">ABA31_24870</name>
</gene>
<keyword evidence="6" id="KW-0479">Metal-binding</keyword>
<dbReference type="SUPFAM" id="SSF55620">
    <property type="entry name" value="Tetrahydrobiopterin biosynthesis enzymes-like"/>
    <property type="match status" value="1"/>
</dbReference>
<dbReference type="Pfam" id="PF02152">
    <property type="entry name" value="FolB"/>
    <property type="match status" value="1"/>
</dbReference>
<comment type="pathway">
    <text evidence="3">Cofactor biosynthesis; tetrahydrofolate biosynthesis; 7,8-dihydrofolate from 2-amino-4-hydroxy-6-hydroxymethyl-7,8-dihydropteridine diphosphate and 4-aminobenzoate: step 1/2.</text>
</comment>
<dbReference type="CDD" id="cd00534">
    <property type="entry name" value="DHNA_DHNTPE"/>
    <property type="match status" value="1"/>
</dbReference>
<keyword evidence="9" id="KW-0456">Lyase</keyword>
<dbReference type="InterPro" id="IPR006157">
    <property type="entry name" value="FolB_dom"/>
</dbReference>
<dbReference type="GO" id="GO:0046872">
    <property type="term" value="F:metal ion binding"/>
    <property type="evidence" value="ECO:0007669"/>
    <property type="project" value="UniProtKB-KW"/>
</dbReference>
<dbReference type="Proteomes" id="UP000321749">
    <property type="component" value="Unassembled WGS sequence"/>
</dbReference>
<comment type="catalytic activity">
    <reaction evidence="9">
        <text>7,8-dihydroneopterin = 6-hydroxymethyl-7,8-dihydropterin + glycolaldehyde</text>
        <dbReference type="Rhea" id="RHEA:10540"/>
        <dbReference type="ChEBI" id="CHEBI:17001"/>
        <dbReference type="ChEBI" id="CHEBI:17071"/>
        <dbReference type="ChEBI" id="CHEBI:44841"/>
        <dbReference type="EC" id="4.1.2.25"/>
    </reaction>
</comment>
<evidence type="ECO:0000256" key="6">
    <source>
        <dbReference type="ARBA" id="ARBA00022723"/>
    </source>
</evidence>
<dbReference type="FunFam" id="3.20.20.20:FF:000006">
    <property type="entry name" value="Dihydropteroate synthase"/>
    <property type="match status" value="1"/>
</dbReference>
<dbReference type="RefSeq" id="WP_318279282.1">
    <property type="nucleotide sequence ID" value="NZ_BJUU01000020.1"/>
</dbReference>
<evidence type="ECO:0000313" key="12">
    <source>
        <dbReference type="Proteomes" id="UP000321749"/>
    </source>
</evidence>
<comment type="catalytic activity">
    <reaction evidence="1">
        <text>(7,8-dihydropterin-6-yl)methyl diphosphate + 4-aminobenzoate = 7,8-dihydropteroate + diphosphate</text>
        <dbReference type="Rhea" id="RHEA:19949"/>
        <dbReference type="ChEBI" id="CHEBI:17836"/>
        <dbReference type="ChEBI" id="CHEBI:17839"/>
        <dbReference type="ChEBI" id="CHEBI:33019"/>
        <dbReference type="ChEBI" id="CHEBI:72950"/>
        <dbReference type="EC" id="2.5.1.15"/>
    </reaction>
</comment>
<comment type="similarity">
    <text evidence="4">Belongs to the DHPS family.</text>
</comment>
<dbReference type="EC" id="4.1.2.25" evidence="9"/>
<dbReference type="InterPro" id="IPR043133">
    <property type="entry name" value="GTP-CH-I_C/QueF"/>
</dbReference>
<dbReference type="InterPro" id="IPR006390">
    <property type="entry name" value="DHP_synth_dom"/>
</dbReference>
<accession>A0AA87USN7</accession>
<protein>
    <recommendedName>
        <fullName evidence="9">7,8-dihydroneopterin aldolase</fullName>
        <ecNumber evidence="9">4.1.2.25</ecNumber>
    </recommendedName>
</protein>
<evidence type="ECO:0000256" key="2">
    <source>
        <dbReference type="ARBA" id="ARBA00001946"/>
    </source>
</evidence>
<feature type="domain" description="Pterin-binding" evidence="10">
    <location>
        <begin position="7"/>
        <end position="259"/>
    </location>
</feature>
<evidence type="ECO:0000259" key="10">
    <source>
        <dbReference type="PROSITE" id="PS50972"/>
    </source>
</evidence>
<evidence type="ECO:0000256" key="7">
    <source>
        <dbReference type="ARBA" id="ARBA00022842"/>
    </source>
</evidence>
<dbReference type="InterPro" id="IPR045031">
    <property type="entry name" value="DHP_synth-like"/>
</dbReference>
<keyword evidence="8 9" id="KW-0289">Folate biosynthesis</keyword>
<dbReference type="NCBIfam" id="TIGR00526">
    <property type="entry name" value="folB_dom"/>
    <property type="match status" value="1"/>
</dbReference>
<dbReference type="GO" id="GO:0004156">
    <property type="term" value="F:dihydropteroate synthase activity"/>
    <property type="evidence" value="ECO:0007669"/>
    <property type="project" value="UniProtKB-EC"/>
</dbReference>
<organism evidence="11 12">
    <name type="scientific">Agrococcus baldri</name>
    <dbReference type="NCBI Taxonomy" id="153730"/>
    <lineage>
        <taxon>Bacteria</taxon>
        <taxon>Bacillati</taxon>
        <taxon>Actinomycetota</taxon>
        <taxon>Actinomycetes</taxon>
        <taxon>Micrococcales</taxon>
        <taxon>Microbacteriaceae</taxon>
        <taxon>Agrococcus</taxon>
    </lineage>
</organism>
<evidence type="ECO:0000256" key="8">
    <source>
        <dbReference type="ARBA" id="ARBA00022909"/>
    </source>
</evidence>
<dbReference type="NCBIfam" id="TIGR01496">
    <property type="entry name" value="DHPS"/>
    <property type="match status" value="1"/>
</dbReference>
<comment type="pathway">
    <text evidence="9">Cofactor biosynthesis; tetrahydrofolate biosynthesis; 2-amino-4-hydroxy-6-hydroxymethyl-7,8-dihydropteridine diphosphate from 7,8-dihydroneopterin triphosphate: step 3/4.</text>
</comment>
<evidence type="ECO:0000256" key="9">
    <source>
        <dbReference type="RuleBase" id="RU362079"/>
    </source>
</evidence>
<dbReference type="InterPro" id="IPR011005">
    <property type="entry name" value="Dihydropteroate_synth-like_sf"/>
</dbReference>
<dbReference type="InterPro" id="IPR006156">
    <property type="entry name" value="Dihydroneopterin_aldolase"/>
</dbReference>
<dbReference type="GO" id="GO:0005829">
    <property type="term" value="C:cytosol"/>
    <property type="evidence" value="ECO:0007669"/>
    <property type="project" value="TreeGrafter"/>
</dbReference>
<evidence type="ECO:0000256" key="3">
    <source>
        <dbReference type="ARBA" id="ARBA00004763"/>
    </source>
</evidence>
<dbReference type="SMART" id="SM00905">
    <property type="entry name" value="FolB"/>
    <property type="match status" value="1"/>
</dbReference>
<keyword evidence="7" id="KW-0460">Magnesium</keyword>
<comment type="function">
    <text evidence="9">Catalyzes the conversion of 7,8-dihydroneopterin to 6-hydroxymethyl-7,8-dihydropterin.</text>
</comment>
<comment type="caution">
    <text evidence="11">The sequence shown here is derived from an EMBL/GenBank/DDBJ whole genome shotgun (WGS) entry which is preliminary data.</text>
</comment>
<evidence type="ECO:0000256" key="1">
    <source>
        <dbReference type="ARBA" id="ARBA00000012"/>
    </source>
</evidence>
<evidence type="ECO:0000256" key="5">
    <source>
        <dbReference type="ARBA" id="ARBA00022679"/>
    </source>
</evidence>
<dbReference type="PROSITE" id="PS50972">
    <property type="entry name" value="PTERIN_BINDING"/>
    <property type="match status" value="1"/>
</dbReference>
<keyword evidence="5" id="KW-0808">Transferase</keyword>
<dbReference type="Gene3D" id="3.20.20.20">
    <property type="entry name" value="Dihydropteroate synthase-like"/>
    <property type="match status" value="1"/>
</dbReference>
<dbReference type="PROSITE" id="PS00792">
    <property type="entry name" value="DHPS_1"/>
    <property type="match status" value="1"/>
</dbReference>
<name>A0AA87USN7_9MICO</name>
<comment type="similarity">
    <text evidence="9">Belongs to the DHNA family.</text>
</comment>
<proteinExistence type="inferred from homology"/>
<dbReference type="NCBIfam" id="TIGR00525">
    <property type="entry name" value="folB"/>
    <property type="match status" value="1"/>
</dbReference>
<reference evidence="11 12" key="1">
    <citation type="submission" date="2019-07" db="EMBL/GenBank/DDBJ databases">
        <title>Whole genome shotgun sequence of Agrococcus baldri NBRC 103055.</title>
        <authorList>
            <person name="Hosoyama A."/>
            <person name="Uohara A."/>
            <person name="Ohji S."/>
            <person name="Ichikawa N."/>
        </authorList>
    </citation>
    <scope>NUCLEOTIDE SEQUENCE [LARGE SCALE GENOMIC DNA]</scope>
    <source>
        <strain evidence="11 12">NBRC 103055</strain>
    </source>
</reference>
<dbReference type="Gene3D" id="3.30.1130.10">
    <property type="match status" value="1"/>
</dbReference>
<sequence length="444" mass="47107">MGRLQQTEVWGILNVTPDSFSDGGRYVDAGAAIAHARRMRAQGADVIDVGGESTRPGAAALDPAEEQARILPVVQELVREGMRVSVDTIHASTARAVMDAGAEIVNDVTAGLHDPDMLRTVAEGGARIVLMHSRGIDVTVDSHYGDVVEEVLAHLASRVDAAIAAGIPRGRIILDPGFGFSKEPDDNWRLLAATWRLWQTELPVLVGTSRKRFLGELLPEGADASERDAATAATSLLAVQKGASAVRVHDVASTVSALRALDAMERGQRDAAGRMVDGTPSDDPGVAYVASTSVSPHTMTDAELAEDAAISARVADEAAGRAVFGRIGLEGIRAYGHHGVLPEERSEGQEFVIDVRLEVELTSAIRRDDVAETVHYGELAEAIVAAVERDPVDLIETLASRIADVCLEHPRVGFVDVTVHKPSAPIGVPFGDVSVSLHRGRRGL</sequence>